<evidence type="ECO:0000313" key="2">
    <source>
        <dbReference type="Proteomes" id="UP000054217"/>
    </source>
</evidence>
<name>A0A0C3NAJ5_PISTI</name>
<organism evidence="1 2">
    <name type="scientific">Pisolithus tinctorius Marx 270</name>
    <dbReference type="NCBI Taxonomy" id="870435"/>
    <lineage>
        <taxon>Eukaryota</taxon>
        <taxon>Fungi</taxon>
        <taxon>Dikarya</taxon>
        <taxon>Basidiomycota</taxon>
        <taxon>Agaricomycotina</taxon>
        <taxon>Agaricomycetes</taxon>
        <taxon>Agaricomycetidae</taxon>
        <taxon>Boletales</taxon>
        <taxon>Sclerodermatineae</taxon>
        <taxon>Pisolithaceae</taxon>
        <taxon>Pisolithus</taxon>
    </lineage>
</organism>
<dbReference type="Proteomes" id="UP000054217">
    <property type="component" value="Unassembled WGS sequence"/>
</dbReference>
<dbReference type="InParanoid" id="A0A0C3NAJ5"/>
<protein>
    <submittedName>
        <fullName evidence="1">Uncharacterized protein</fullName>
    </submittedName>
</protein>
<sequence length="103" mass="11941">MGAIKHEGYIQNMFTENDWSGEYLSFQDDLQGRARLHLTRGHDVHDEVWRVAEEGKIEIEWDSTVLTPPSASHHTRLIGASQIRRLHMPRHPLAKADECWIDV</sequence>
<accession>A0A0C3NAJ5</accession>
<dbReference type="AlphaFoldDB" id="A0A0C3NAJ5"/>
<evidence type="ECO:0000313" key="1">
    <source>
        <dbReference type="EMBL" id="KIN98119.1"/>
    </source>
</evidence>
<dbReference type="EMBL" id="KN832019">
    <property type="protein sequence ID" value="KIN98119.1"/>
    <property type="molecule type" value="Genomic_DNA"/>
</dbReference>
<reference evidence="1 2" key="1">
    <citation type="submission" date="2014-04" db="EMBL/GenBank/DDBJ databases">
        <authorList>
            <consortium name="DOE Joint Genome Institute"/>
            <person name="Kuo A."/>
            <person name="Kohler A."/>
            <person name="Costa M.D."/>
            <person name="Nagy L.G."/>
            <person name="Floudas D."/>
            <person name="Copeland A."/>
            <person name="Barry K.W."/>
            <person name="Cichocki N."/>
            <person name="Veneault-Fourrey C."/>
            <person name="LaButti K."/>
            <person name="Lindquist E.A."/>
            <person name="Lipzen A."/>
            <person name="Lundell T."/>
            <person name="Morin E."/>
            <person name="Murat C."/>
            <person name="Sun H."/>
            <person name="Tunlid A."/>
            <person name="Henrissat B."/>
            <person name="Grigoriev I.V."/>
            <person name="Hibbett D.S."/>
            <person name="Martin F."/>
            <person name="Nordberg H.P."/>
            <person name="Cantor M.N."/>
            <person name="Hua S.X."/>
        </authorList>
    </citation>
    <scope>NUCLEOTIDE SEQUENCE [LARGE SCALE GENOMIC DNA]</scope>
    <source>
        <strain evidence="1 2">Marx 270</strain>
    </source>
</reference>
<proteinExistence type="predicted"/>
<gene>
    <name evidence="1" type="ORF">M404DRAFT_1005640</name>
</gene>
<keyword evidence="2" id="KW-1185">Reference proteome</keyword>
<dbReference type="HOGENOM" id="CLU_2264838_0_0_1"/>
<reference evidence="2" key="2">
    <citation type="submission" date="2015-01" db="EMBL/GenBank/DDBJ databases">
        <title>Evolutionary Origins and Diversification of the Mycorrhizal Mutualists.</title>
        <authorList>
            <consortium name="DOE Joint Genome Institute"/>
            <consortium name="Mycorrhizal Genomics Consortium"/>
            <person name="Kohler A."/>
            <person name="Kuo A."/>
            <person name="Nagy L.G."/>
            <person name="Floudas D."/>
            <person name="Copeland A."/>
            <person name="Barry K.W."/>
            <person name="Cichocki N."/>
            <person name="Veneault-Fourrey C."/>
            <person name="LaButti K."/>
            <person name="Lindquist E.A."/>
            <person name="Lipzen A."/>
            <person name="Lundell T."/>
            <person name="Morin E."/>
            <person name="Murat C."/>
            <person name="Riley R."/>
            <person name="Ohm R."/>
            <person name="Sun H."/>
            <person name="Tunlid A."/>
            <person name="Henrissat B."/>
            <person name="Grigoriev I.V."/>
            <person name="Hibbett D.S."/>
            <person name="Martin F."/>
        </authorList>
    </citation>
    <scope>NUCLEOTIDE SEQUENCE [LARGE SCALE GENOMIC DNA]</scope>
    <source>
        <strain evidence="2">Marx 270</strain>
    </source>
</reference>
<dbReference type="OrthoDB" id="10586108at2759"/>